<protein>
    <recommendedName>
        <fullName evidence="2">EF-hand domain-containing protein</fullName>
    </recommendedName>
</protein>
<keyword evidence="1" id="KW-0106">Calcium</keyword>
<dbReference type="InterPro" id="IPR018247">
    <property type="entry name" value="EF_Hand_1_Ca_BS"/>
</dbReference>
<feature type="domain" description="EF-hand" evidence="2">
    <location>
        <begin position="70"/>
        <end position="92"/>
    </location>
</feature>
<dbReference type="InterPro" id="IPR002048">
    <property type="entry name" value="EF_hand_dom"/>
</dbReference>
<proteinExistence type="predicted"/>
<dbReference type="Gene3D" id="1.10.238.10">
    <property type="entry name" value="EF-hand"/>
    <property type="match status" value="1"/>
</dbReference>
<evidence type="ECO:0000313" key="3">
    <source>
        <dbReference type="EMBL" id="KAJ8037669.1"/>
    </source>
</evidence>
<evidence type="ECO:0000313" key="4">
    <source>
        <dbReference type="Proteomes" id="UP001152320"/>
    </source>
</evidence>
<keyword evidence="4" id="KW-1185">Reference proteome</keyword>
<dbReference type="GO" id="GO:0005509">
    <property type="term" value="F:calcium ion binding"/>
    <property type="evidence" value="ECO:0007669"/>
    <property type="project" value="InterPro"/>
</dbReference>
<dbReference type="PROSITE" id="PS00018">
    <property type="entry name" value="EF_HAND_1"/>
    <property type="match status" value="1"/>
</dbReference>
<dbReference type="AlphaFoldDB" id="A0A9Q1C3Z3"/>
<dbReference type="Proteomes" id="UP001152320">
    <property type="component" value="Chromosome 8"/>
</dbReference>
<reference evidence="3" key="1">
    <citation type="submission" date="2021-10" db="EMBL/GenBank/DDBJ databases">
        <title>Tropical sea cucumber genome reveals ecological adaptation and Cuvierian tubules defense mechanism.</title>
        <authorList>
            <person name="Chen T."/>
        </authorList>
    </citation>
    <scope>NUCLEOTIDE SEQUENCE</scope>
    <source>
        <strain evidence="3">Nanhai2018</strain>
        <tissue evidence="3">Muscle</tissue>
    </source>
</reference>
<accession>A0A9Q1C3Z3</accession>
<dbReference type="EMBL" id="JAIZAY010000008">
    <property type="protein sequence ID" value="KAJ8037669.1"/>
    <property type="molecule type" value="Genomic_DNA"/>
</dbReference>
<dbReference type="PROSITE" id="PS50222">
    <property type="entry name" value="EF_HAND_2"/>
    <property type="match status" value="1"/>
</dbReference>
<evidence type="ECO:0000259" key="2">
    <source>
        <dbReference type="PROSITE" id="PS50222"/>
    </source>
</evidence>
<organism evidence="3 4">
    <name type="scientific">Holothuria leucospilota</name>
    <name type="common">Black long sea cucumber</name>
    <name type="synonym">Mertensiothuria leucospilota</name>
    <dbReference type="NCBI Taxonomy" id="206669"/>
    <lineage>
        <taxon>Eukaryota</taxon>
        <taxon>Metazoa</taxon>
        <taxon>Echinodermata</taxon>
        <taxon>Eleutherozoa</taxon>
        <taxon>Echinozoa</taxon>
        <taxon>Holothuroidea</taxon>
        <taxon>Aspidochirotacea</taxon>
        <taxon>Aspidochirotida</taxon>
        <taxon>Holothuriidae</taxon>
        <taxon>Holothuria</taxon>
    </lineage>
</organism>
<gene>
    <name evidence="3" type="ORF">HOLleu_18553</name>
</gene>
<evidence type="ECO:0000256" key="1">
    <source>
        <dbReference type="ARBA" id="ARBA00022837"/>
    </source>
</evidence>
<dbReference type="InterPro" id="IPR011992">
    <property type="entry name" value="EF-hand-dom_pair"/>
</dbReference>
<sequence>MATKRETADIIDIDGDEIISDAEFVNWINAWFDYKKTPTILGMTGNIPVKTFIDVINSYPSGSGAAAFADQDKNGEISASEFDRWFSMLPSDTDKAETVFAFTGNIPVETFATYLKKNMPTDNVAVAYANQNGDSEIDAGEFNKWYDGVKGYAYQNLKAAMGGDDGVITKAEFITLLNIIEV</sequence>
<name>A0A9Q1C3Z3_HOLLE</name>
<comment type="caution">
    <text evidence="3">The sequence shown here is derived from an EMBL/GenBank/DDBJ whole genome shotgun (WGS) entry which is preliminary data.</text>
</comment>
<dbReference type="SUPFAM" id="SSF47473">
    <property type="entry name" value="EF-hand"/>
    <property type="match status" value="1"/>
</dbReference>